<proteinExistence type="inferred from homology"/>
<dbReference type="NCBIfam" id="NF003079">
    <property type="entry name" value="PRK04005.1"/>
    <property type="match status" value="1"/>
</dbReference>
<name>A0A0F7II45_9EURY</name>
<dbReference type="KEGG" id="gah:GAH_00967"/>
<dbReference type="Pfam" id="PF00828">
    <property type="entry name" value="Ribosomal_L27A"/>
    <property type="match status" value="1"/>
</dbReference>
<dbReference type="OrthoDB" id="11309at2157"/>
<feature type="domain" description="Large ribosomal subunit protein uL15/eL18" evidence="5">
    <location>
        <begin position="70"/>
        <end position="105"/>
    </location>
</feature>
<dbReference type="GO" id="GO:0003723">
    <property type="term" value="F:RNA binding"/>
    <property type="evidence" value="ECO:0007669"/>
    <property type="project" value="TreeGrafter"/>
</dbReference>
<evidence type="ECO:0000256" key="4">
    <source>
        <dbReference type="HAMAP-Rule" id="MF_00329"/>
    </source>
</evidence>
<dbReference type="InterPro" id="IPR036227">
    <property type="entry name" value="Ribosomal_uL15/eL18_sf"/>
</dbReference>
<evidence type="ECO:0000256" key="1">
    <source>
        <dbReference type="ARBA" id="ARBA00006815"/>
    </source>
</evidence>
<dbReference type="GO" id="GO:0003735">
    <property type="term" value="F:structural constituent of ribosome"/>
    <property type="evidence" value="ECO:0007669"/>
    <property type="project" value="InterPro"/>
</dbReference>
<keyword evidence="2 4" id="KW-0689">Ribosomal protein</keyword>
<dbReference type="InterPro" id="IPR021131">
    <property type="entry name" value="Ribosomal_uL15/eL18"/>
</dbReference>
<gene>
    <name evidence="4" type="primary">rpl18e</name>
    <name evidence="6" type="ORF">GAH_00967</name>
</gene>
<evidence type="ECO:0000256" key="3">
    <source>
        <dbReference type="ARBA" id="ARBA00023274"/>
    </source>
</evidence>
<dbReference type="Proteomes" id="UP000034723">
    <property type="component" value="Chromosome"/>
</dbReference>
<dbReference type="InterPro" id="IPR022947">
    <property type="entry name" value="Ribosomal_eL18_arc"/>
</dbReference>
<dbReference type="InterPro" id="IPR000039">
    <property type="entry name" value="Ribosomal_eL18"/>
</dbReference>
<dbReference type="GO" id="GO:0022625">
    <property type="term" value="C:cytosolic large ribosomal subunit"/>
    <property type="evidence" value="ECO:0007669"/>
    <property type="project" value="TreeGrafter"/>
</dbReference>
<evidence type="ECO:0000313" key="6">
    <source>
        <dbReference type="EMBL" id="AKG91707.1"/>
    </source>
</evidence>
<dbReference type="AlphaFoldDB" id="A0A0F7II45"/>
<dbReference type="GO" id="GO:0006412">
    <property type="term" value="P:translation"/>
    <property type="evidence" value="ECO:0007669"/>
    <property type="project" value="UniProtKB-UniRule"/>
</dbReference>
<dbReference type="SUPFAM" id="SSF52080">
    <property type="entry name" value="Ribosomal proteins L15p and L18e"/>
    <property type="match status" value="1"/>
</dbReference>
<dbReference type="InterPro" id="IPR001196">
    <property type="entry name" value="Ribosomal_uL15_CS"/>
</dbReference>
<accession>A0A0F7II45</accession>
<dbReference type="STRING" id="113653.GAH_00967"/>
<dbReference type="PANTHER" id="PTHR10934:SF2">
    <property type="entry name" value="LARGE RIBOSOMAL SUBUNIT PROTEIN EL18"/>
    <property type="match status" value="1"/>
</dbReference>
<evidence type="ECO:0000259" key="5">
    <source>
        <dbReference type="Pfam" id="PF00828"/>
    </source>
</evidence>
<dbReference type="HOGENOM" id="CLU_146465_0_0_2"/>
<dbReference type="Gene3D" id="3.100.10.10">
    <property type="match status" value="1"/>
</dbReference>
<dbReference type="FunCoup" id="A0A0F7II45">
    <property type="interactions" value="135"/>
</dbReference>
<protein>
    <recommendedName>
        <fullName evidence="4">Large ribosomal subunit protein eL18</fullName>
    </recommendedName>
</protein>
<dbReference type="HAMAP" id="MF_00329">
    <property type="entry name" value="Ribosomal_eL18"/>
    <property type="match status" value="1"/>
</dbReference>
<comment type="similarity">
    <text evidence="1 4">Belongs to the eukaryotic ribosomal protein eL18 family.</text>
</comment>
<organism evidence="6 7">
    <name type="scientific">Geoglobus ahangari</name>
    <dbReference type="NCBI Taxonomy" id="113653"/>
    <lineage>
        <taxon>Archaea</taxon>
        <taxon>Methanobacteriati</taxon>
        <taxon>Methanobacteriota</taxon>
        <taxon>Archaeoglobi</taxon>
        <taxon>Archaeoglobales</taxon>
        <taxon>Archaeoglobaceae</taxon>
        <taxon>Geoglobus</taxon>
    </lineage>
</organism>
<sequence length="125" mass="14194">MSRIRRLQRRKSNPNLVRLIDDLLKTSAEKEAKVWKDIAERLAKPLRNYAEVNVGKLERYAREDEMVIIPGKVLGGGEISKALTVAAWRFSESARRKIEAAGGRCISLHEALKENPEGKKVRIMV</sequence>
<keyword evidence="7" id="KW-1185">Reference proteome</keyword>
<evidence type="ECO:0000313" key="7">
    <source>
        <dbReference type="Proteomes" id="UP000034723"/>
    </source>
</evidence>
<dbReference type="InParanoid" id="A0A0F7II45"/>
<dbReference type="PROSITE" id="PS00475">
    <property type="entry name" value="RIBOSOMAL_L15"/>
    <property type="match status" value="1"/>
</dbReference>
<evidence type="ECO:0000256" key="2">
    <source>
        <dbReference type="ARBA" id="ARBA00022980"/>
    </source>
</evidence>
<dbReference type="RefSeq" id="WP_048095004.1">
    <property type="nucleotide sequence ID" value="NZ_CP011267.1"/>
</dbReference>
<keyword evidence="3 4" id="KW-0687">Ribonucleoprotein</keyword>
<dbReference type="EMBL" id="CP011267">
    <property type="protein sequence ID" value="AKG91707.1"/>
    <property type="molecule type" value="Genomic_DNA"/>
</dbReference>
<dbReference type="GeneID" id="24803544"/>
<dbReference type="PANTHER" id="PTHR10934">
    <property type="entry name" value="60S RIBOSOMAL PROTEIN L18"/>
    <property type="match status" value="1"/>
</dbReference>
<reference evidence="6 7" key="1">
    <citation type="submission" date="2015-04" db="EMBL/GenBank/DDBJ databases">
        <title>The complete genome sequence of the hyperthermophilic, obligate iron-reducing archaeon Geoglobus ahangari strain 234T.</title>
        <authorList>
            <person name="Manzella M.P."/>
            <person name="Holmes D.E."/>
            <person name="Rocheleau J.M."/>
            <person name="Chung A."/>
            <person name="Reguera G."/>
            <person name="Kashefi K."/>
        </authorList>
    </citation>
    <scope>NUCLEOTIDE SEQUENCE [LARGE SCALE GENOMIC DNA]</scope>
    <source>
        <strain evidence="6 7">234</strain>
    </source>
</reference>